<dbReference type="RefSeq" id="WP_090044970.1">
    <property type="nucleotide sequence ID" value="NZ_FNCC01000001.1"/>
</dbReference>
<dbReference type="Proteomes" id="UP000199623">
    <property type="component" value="Unassembled WGS sequence"/>
</dbReference>
<feature type="domain" description="Isochorismatase-like" evidence="1">
    <location>
        <begin position="11"/>
        <end position="166"/>
    </location>
</feature>
<evidence type="ECO:0000313" key="2">
    <source>
        <dbReference type="EMBL" id="SDF40738.1"/>
    </source>
</evidence>
<accession>A0A1G7KU17</accession>
<dbReference type="OrthoDB" id="9789777at2"/>
<evidence type="ECO:0000313" key="3">
    <source>
        <dbReference type="Proteomes" id="UP000199623"/>
    </source>
</evidence>
<dbReference type="EMBL" id="FNCC01000001">
    <property type="protein sequence ID" value="SDF40738.1"/>
    <property type="molecule type" value="Genomic_DNA"/>
</dbReference>
<reference evidence="3" key="1">
    <citation type="submission" date="2016-10" db="EMBL/GenBank/DDBJ databases">
        <authorList>
            <person name="Varghese N."/>
            <person name="Submissions S."/>
        </authorList>
    </citation>
    <scope>NUCLEOTIDE SEQUENCE [LARGE SCALE GENOMIC DNA]</scope>
    <source>
        <strain evidence="3">CGMCC 4.3506</strain>
    </source>
</reference>
<dbReference type="STRING" id="200378.SAMN05216553_101484"/>
<gene>
    <name evidence="2" type="ORF">SAMN05216553_101484</name>
</gene>
<dbReference type="SUPFAM" id="SSF52499">
    <property type="entry name" value="Isochorismatase-like hydrolases"/>
    <property type="match status" value="1"/>
</dbReference>
<dbReference type="Pfam" id="PF00857">
    <property type="entry name" value="Isochorismatase"/>
    <property type="match status" value="1"/>
</dbReference>
<organism evidence="2 3">
    <name type="scientific">Lentzea fradiae</name>
    <dbReference type="NCBI Taxonomy" id="200378"/>
    <lineage>
        <taxon>Bacteria</taxon>
        <taxon>Bacillati</taxon>
        <taxon>Actinomycetota</taxon>
        <taxon>Actinomycetes</taxon>
        <taxon>Pseudonocardiales</taxon>
        <taxon>Pseudonocardiaceae</taxon>
        <taxon>Lentzea</taxon>
    </lineage>
</organism>
<dbReference type="AlphaFoldDB" id="A0A1G7KU17"/>
<protein>
    <submittedName>
        <fullName evidence="2">Nicotinamidase-related amidase</fullName>
    </submittedName>
</protein>
<dbReference type="InterPro" id="IPR053152">
    <property type="entry name" value="Hydrolase_YcaC-like"/>
</dbReference>
<dbReference type="Gene3D" id="3.40.50.850">
    <property type="entry name" value="Isochorismatase-like"/>
    <property type="match status" value="1"/>
</dbReference>
<sequence length="196" mass="20333">MALDLFTPEDTAVLLIDHQVGTMSWIRSAPVDEVKANAVALAAAATALGLPLVLTTSLEEERQGPLITELRDAAPDAHEARVRRSGMVNAMEDPDFAAAVTATGRPNLVIAGVTNDVCTVYPTLSALRVGYRVQVVADAGGSMSKAADDIAVERMRLAGAGIASTNMVLTELARDWSSAAGQSLLPVVGSLIPQAG</sequence>
<dbReference type="InterPro" id="IPR036380">
    <property type="entry name" value="Isochorismatase-like_sf"/>
</dbReference>
<evidence type="ECO:0000259" key="1">
    <source>
        <dbReference type="Pfam" id="PF00857"/>
    </source>
</evidence>
<dbReference type="PANTHER" id="PTHR43559">
    <property type="entry name" value="HYDROLASE YCAC-RELATED"/>
    <property type="match status" value="1"/>
</dbReference>
<name>A0A1G7KU17_9PSEU</name>
<dbReference type="InterPro" id="IPR000868">
    <property type="entry name" value="Isochorismatase-like_dom"/>
</dbReference>
<keyword evidence="3" id="KW-1185">Reference proteome</keyword>
<proteinExistence type="predicted"/>
<dbReference type="PANTHER" id="PTHR43559:SF3">
    <property type="entry name" value="HYDROLASE YCAC-RELATED"/>
    <property type="match status" value="1"/>
</dbReference>